<dbReference type="EMBL" id="CAXLJM020000004">
    <property type="protein sequence ID" value="CAL8070348.1"/>
    <property type="molecule type" value="Genomic_DNA"/>
</dbReference>
<feature type="compositionally biased region" description="Low complexity" evidence="1">
    <location>
        <begin position="69"/>
        <end position="80"/>
    </location>
</feature>
<reference evidence="3 4" key="1">
    <citation type="submission" date="2024-08" db="EMBL/GenBank/DDBJ databases">
        <authorList>
            <person name="Cucini C."/>
            <person name="Frati F."/>
        </authorList>
    </citation>
    <scope>NUCLEOTIDE SEQUENCE [LARGE SCALE GENOMIC DNA]</scope>
</reference>
<organism evidence="3 4">
    <name type="scientific">Orchesella dallaii</name>
    <dbReference type="NCBI Taxonomy" id="48710"/>
    <lineage>
        <taxon>Eukaryota</taxon>
        <taxon>Metazoa</taxon>
        <taxon>Ecdysozoa</taxon>
        <taxon>Arthropoda</taxon>
        <taxon>Hexapoda</taxon>
        <taxon>Collembola</taxon>
        <taxon>Entomobryomorpha</taxon>
        <taxon>Entomobryoidea</taxon>
        <taxon>Orchesellidae</taxon>
        <taxon>Orchesellinae</taxon>
        <taxon>Orchesella</taxon>
    </lineage>
</organism>
<feature type="chain" id="PRO_5047279130" evidence="2">
    <location>
        <begin position="17"/>
        <end position="167"/>
    </location>
</feature>
<sequence>MNPVFILSSLLAVAVAFPQDLPVVRPNHYLSQGAFQDPTGNKQHLLPQSFFTPAQQVGAELRNLDVQSAPPQQQPSALQANVQEAQEAPISRQGGQAAVAAPSDTANNGAPDSYSNIGGNSGRGREAASAVSALIDNNHYGEIIPQAFSNLQEDSYAFYQGRQANSN</sequence>
<dbReference type="Proteomes" id="UP001642540">
    <property type="component" value="Unassembled WGS sequence"/>
</dbReference>
<evidence type="ECO:0000313" key="3">
    <source>
        <dbReference type="EMBL" id="CAL8070348.1"/>
    </source>
</evidence>
<name>A0ABP1PL08_9HEXA</name>
<keyword evidence="4" id="KW-1185">Reference proteome</keyword>
<protein>
    <submittedName>
        <fullName evidence="3">Uncharacterized protein</fullName>
    </submittedName>
</protein>
<evidence type="ECO:0000313" key="4">
    <source>
        <dbReference type="Proteomes" id="UP001642540"/>
    </source>
</evidence>
<feature type="signal peptide" evidence="2">
    <location>
        <begin position="1"/>
        <end position="16"/>
    </location>
</feature>
<evidence type="ECO:0000256" key="1">
    <source>
        <dbReference type="SAM" id="MobiDB-lite"/>
    </source>
</evidence>
<gene>
    <name evidence="3" type="ORF">ODALV1_LOCUS1196</name>
</gene>
<accession>A0ABP1PL08</accession>
<comment type="caution">
    <text evidence="3">The sequence shown here is derived from an EMBL/GenBank/DDBJ whole genome shotgun (WGS) entry which is preliminary data.</text>
</comment>
<keyword evidence="2" id="KW-0732">Signal</keyword>
<proteinExistence type="predicted"/>
<evidence type="ECO:0000256" key="2">
    <source>
        <dbReference type="SAM" id="SignalP"/>
    </source>
</evidence>
<feature type="compositionally biased region" description="Polar residues" evidence="1">
    <location>
        <begin position="104"/>
        <end position="118"/>
    </location>
</feature>
<feature type="region of interest" description="Disordered" evidence="1">
    <location>
        <begin position="69"/>
        <end position="123"/>
    </location>
</feature>